<dbReference type="RefSeq" id="WP_023978346.1">
    <property type="nucleotide sequence ID" value="NZ_CBLX010000003.1"/>
</dbReference>
<dbReference type="EMBL" id="CBLX010000003">
    <property type="protein sequence ID" value="CDG38168.1"/>
    <property type="molecule type" value="Genomic_DNA"/>
</dbReference>
<gene>
    <name evidence="3" type="ORF">ASAP_0123</name>
</gene>
<dbReference type="GO" id="GO:0005840">
    <property type="term" value="C:ribosome"/>
    <property type="evidence" value="ECO:0007669"/>
    <property type="project" value="UniProtKB-KW"/>
</dbReference>
<dbReference type="GO" id="GO:0016279">
    <property type="term" value="F:protein-lysine N-methyltransferase activity"/>
    <property type="evidence" value="ECO:0007669"/>
    <property type="project" value="TreeGrafter"/>
</dbReference>
<reference evidence="3 4" key="2">
    <citation type="journal article" date="2014" name="PLoS ONE">
        <title>Evolution of mitochondria reconstructed from the energy metabolism of living bacteria.</title>
        <authorList>
            <person name="Degli Esposti M."/>
            <person name="Chouaia B."/>
            <person name="Comandatore F."/>
            <person name="Crotti E."/>
            <person name="Sassera D."/>
            <person name="Lievens P.M."/>
            <person name="Daffonchio D."/>
            <person name="Bandi C."/>
        </authorList>
    </citation>
    <scope>NUCLEOTIDE SEQUENCE [LARGE SCALE GENOMIC DNA]</scope>
    <source>
        <strain evidence="3 4">SF2.1</strain>
    </source>
</reference>
<name>A0A060QBX2_9PROT</name>
<dbReference type="Proteomes" id="UP000027583">
    <property type="component" value="Unassembled WGS sequence"/>
</dbReference>
<accession>A0A060QBX2</accession>
<dbReference type="PANTHER" id="PTHR43648:SF1">
    <property type="entry name" value="ELECTRON TRANSFER FLAVOPROTEIN BETA SUBUNIT LYSINE METHYLTRANSFERASE"/>
    <property type="match status" value="1"/>
</dbReference>
<evidence type="ECO:0000256" key="1">
    <source>
        <dbReference type="ARBA" id="ARBA00022603"/>
    </source>
</evidence>
<evidence type="ECO:0000313" key="4">
    <source>
        <dbReference type="Proteomes" id="UP000027583"/>
    </source>
</evidence>
<organism evidence="3 4">
    <name type="scientific">Asaia bogorensis</name>
    <dbReference type="NCBI Taxonomy" id="91915"/>
    <lineage>
        <taxon>Bacteria</taxon>
        <taxon>Pseudomonadati</taxon>
        <taxon>Pseudomonadota</taxon>
        <taxon>Alphaproteobacteria</taxon>
        <taxon>Acetobacterales</taxon>
        <taxon>Acetobacteraceae</taxon>
        <taxon>Asaia</taxon>
    </lineage>
</organism>
<evidence type="ECO:0000256" key="2">
    <source>
        <dbReference type="ARBA" id="ARBA00022679"/>
    </source>
</evidence>
<proteinExistence type="predicted"/>
<dbReference type="GO" id="GO:0032259">
    <property type="term" value="P:methylation"/>
    <property type="evidence" value="ECO:0007669"/>
    <property type="project" value="UniProtKB-KW"/>
</dbReference>
<dbReference type="InterPro" id="IPR029063">
    <property type="entry name" value="SAM-dependent_MTases_sf"/>
</dbReference>
<sequence length="216" mass="23542">MREAENFIASQTVIETTPLVPELRLHLATEITPIWQATEAHLAEMNIEPPFWAFAWPGSQLLARFILDNPALVRDRIVLDFACGGGLAGIAAARSGAAEVLPNDIDPLALQAAQINAALNGVGLTPLEGSIIGTLPKADLLLCGDVCYNQQMADQIIPWLRHCATRMEVWMADPGRPYAPKDGIETLSVMELPTTMELEGRTARETRLCRILPLPV</sequence>
<keyword evidence="3" id="KW-0689">Ribosomal protein</keyword>
<keyword evidence="3" id="KW-0687">Ribonucleoprotein</keyword>
<reference evidence="3 4" key="1">
    <citation type="journal article" date="2014" name="Genome Biol. Evol.">
        <title>Acetic acid bacteria genomes reveal functional traits for adaptation to life in insect guts.</title>
        <authorList>
            <person name="Chouaia B."/>
            <person name="Gaiarsa S."/>
            <person name="Crotti E."/>
            <person name="Comandatore F."/>
            <person name="Degli Esposti M."/>
            <person name="Ricci I."/>
            <person name="Alma A."/>
            <person name="Favia G."/>
            <person name="Bandi C."/>
            <person name="Daffonchio D."/>
        </authorList>
    </citation>
    <scope>NUCLEOTIDE SEQUENCE [LARGE SCALE GENOMIC DNA]</scope>
    <source>
        <strain evidence="3 4">SF2.1</strain>
    </source>
</reference>
<dbReference type="PANTHER" id="PTHR43648">
    <property type="entry name" value="ELECTRON TRANSFER FLAVOPROTEIN BETA SUBUNIT LYSINE METHYLTRANSFERASE"/>
    <property type="match status" value="1"/>
</dbReference>
<evidence type="ECO:0000313" key="3">
    <source>
        <dbReference type="EMBL" id="CDG38168.1"/>
    </source>
</evidence>
<dbReference type="AlphaFoldDB" id="A0A060QBX2"/>
<protein>
    <submittedName>
        <fullName evidence="3">Ribosomal protein L11 methyltransferase</fullName>
    </submittedName>
</protein>
<keyword evidence="2" id="KW-0808">Transferase</keyword>
<keyword evidence="1 3" id="KW-0489">Methyltransferase</keyword>
<dbReference type="InterPro" id="IPR050078">
    <property type="entry name" value="Ribosomal_L11_MeTrfase_PrmA"/>
</dbReference>
<dbReference type="Pfam" id="PF06325">
    <property type="entry name" value="PrmA"/>
    <property type="match status" value="1"/>
</dbReference>
<dbReference type="eggNOG" id="COG3897">
    <property type="taxonomic scope" value="Bacteria"/>
</dbReference>
<dbReference type="Gene3D" id="3.40.50.150">
    <property type="entry name" value="Vaccinia Virus protein VP39"/>
    <property type="match status" value="1"/>
</dbReference>
<dbReference type="SUPFAM" id="SSF53335">
    <property type="entry name" value="S-adenosyl-L-methionine-dependent methyltransferases"/>
    <property type="match status" value="1"/>
</dbReference>
<comment type="caution">
    <text evidence="3">The sequence shown here is derived from an EMBL/GenBank/DDBJ whole genome shotgun (WGS) entry which is preliminary data.</text>
</comment>